<dbReference type="Pfam" id="PF01551">
    <property type="entry name" value="Peptidase_M23"/>
    <property type="match status" value="1"/>
</dbReference>
<evidence type="ECO:0000313" key="3">
    <source>
        <dbReference type="EMBL" id="CAB4916834.1"/>
    </source>
</evidence>
<protein>
    <submittedName>
        <fullName evidence="3">Unannotated protein</fullName>
    </submittedName>
</protein>
<feature type="region of interest" description="Disordered" evidence="1">
    <location>
        <begin position="31"/>
        <end position="59"/>
    </location>
</feature>
<sequence>MVMALPIRRLLLLAGALLCVLPAAAHAATPAGGLEAGSGGSGADGPGGGTEYGSRLTTAPGRPRVVSMRLASARVVVGTPAQLVLRLDRPQAQSVRVRVITSPAKGRTIVSKAMRVKTGTAATLDLPARLKRGTWRVRVVLYGATGETPVRSKSVTLIVKAKPKQQPTLPAGAPTDPVPVELGGRAYTLERNGAFPVLGTSWSFGEDGARFGAGRIGHIHEGQDIPAPSGTPVVAPLAGEILFNDFQASAAGRYVVLHADNGWDMFFAHCIEGSAKVQPGQRVAAGARLCLVGSTGSSSGPHLHFEIWPDGWRQIKGTTPVDPLPQLKAWAGL</sequence>
<feature type="domain" description="M23ase beta-sheet core" evidence="2">
    <location>
        <begin position="219"/>
        <end position="312"/>
    </location>
</feature>
<evidence type="ECO:0000256" key="1">
    <source>
        <dbReference type="SAM" id="MobiDB-lite"/>
    </source>
</evidence>
<dbReference type="Gene3D" id="2.70.70.10">
    <property type="entry name" value="Glucose Permease (Domain IIA)"/>
    <property type="match status" value="1"/>
</dbReference>
<dbReference type="GO" id="GO:0004222">
    <property type="term" value="F:metalloendopeptidase activity"/>
    <property type="evidence" value="ECO:0007669"/>
    <property type="project" value="TreeGrafter"/>
</dbReference>
<evidence type="ECO:0000259" key="2">
    <source>
        <dbReference type="Pfam" id="PF01551"/>
    </source>
</evidence>
<gene>
    <name evidence="3" type="ORF">UFOPK3674_00297</name>
</gene>
<dbReference type="CDD" id="cd12797">
    <property type="entry name" value="M23_peptidase"/>
    <property type="match status" value="1"/>
</dbReference>
<reference evidence="3" key="1">
    <citation type="submission" date="2020-05" db="EMBL/GenBank/DDBJ databases">
        <authorList>
            <person name="Chiriac C."/>
            <person name="Salcher M."/>
            <person name="Ghai R."/>
            <person name="Kavagutti S V."/>
        </authorList>
    </citation>
    <scope>NUCLEOTIDE SEQUENCE</scope>
</reference>
<dbReference type="PANTHER" id="PTHR21666:SF270">
    <property type="entry name" value="MUREIN HYDROLASE ACTIVATOR ENVC"/>
    <property type="match status" value="1"/>
</dbReference>
<dbReference type="InterPro" id="IPR011055">
    <property type="entry name" value="Dup_hybrid_motif"/>
</dbReference>
<dbReference type="PANTHER" id="PTHR21666">
    <property type="entry name" value="PEPTIDASE-RELATED"/>
    <property type="match status" value="1"/>
</dbReference>
<dbReference type="InterPro" id="IPR016047">
    <property type="entry name" value="M23ase_b-sheet_dom"/>
</dbReference>
<name>A0A6J7HB32_9ZZZZ</name>
<dbReference type="AlphaFoldDB" id="A0A6J7HB32"/>
<feature type="compositionally biased region" description="Gly residues" evidence="1">
    <location>
        <begin position="34"/>
        <end position="51"/>
    </location>
</feature>
<dbReference type="InterPro" id="IPR050570">
    <property type="entry name" value="Cell_wall_metabolism_enzyme"/>
</dbReference>
<proteinExistence type="predicted"/>
<dbReference type="SUPFAM" id="SSF51261">
    <property type="entry name" value="Duplicated hybrid motif"/>
    <property type="match status" value="1"/>
</dbReference>
<organism evidence="3">
    <name type="scientific">freshwater metagenome</name>
    <dbReference type="NCBI Taxonomy" id="449393"/>
    <lineage>
        <taxon>unclassified sequences</taxon>
        <taxon>metagenomes</taxon>
        <taxon>ecological metagenomes</taxon>
    </lineage>
</organism>
<dbReference type="EMBL" id="CAFBMX010000001">
    <property type="protein sequence ID" value="CAB4916834.1"/>
    <property type="molecule type" value="Genomic_DNA"/>
</dbReference>
<accession>A0A6J7HB32</accession>